<dbReference type="RefSeq" id="WP_182704184.1">
    <property type="nucleotide sequence ID" value="NZ_JACJII010000001.1"/>
</dbReference>
<dbReference type="InterPro" id="IPR057972">
    <property type="entry name" value="Terminase_7"/>
</dbReference>
<gene>
    <name evidence="2" type="ORF">HNR21_000903</name>
</gene>
<comment type="caution">
    <text evidence="2">The sequence shown here is derived from an EMBL/GenBank/DDBJ whole genome shotgun (WGS) entry which is preliminary data.</text>
</comment>
<sequence>MPGMGPPPAERKRRRNADTFENAQVTVPAEPSVDAPPLPNAKRYLKATRDWYATWCRSPVAAAFTATDWQRLHMLAPLVDQYWRGPSTKLMAEIRISESLLGATHVDRMRGRIKVQADKPAPAAAAAGKGVADLTAARRKRMTDAS</sequence>
<dbReference type="EMBL" id="JACJII010000001">
    <property type="protein sequence ID" value="MBA9002021.1"/>
    <property type="molecule type" value="Genomic_DNA"/>
</dbReference>
<feature type="region of interest" description="Disordered" evidence="1">
    <location>
        <begin position="1"/>
        <end position="39"/>
    </location>
</feature>
<proteinExistence type="predicted"/>
<accession>A0A7W3MUB2</accession>
<dbReference type="Proteomes" id="UP000539313">
    <property type="component" value="Unassembled WGS sequence"/>
</dbReference>
<evidence type="ECO:0008006" key="4">
    <source>
        <dbReference type="Google" id="ProtNLM"/>
    </source>
</evidence>
<name>A0A7W3MUB2_9ACTN</name>
<reference evidence="2 3" key="1">
    <citation type="submission" date="2020-08" db="EMBL/GenBank/DDBJ databases">
        <title>Sequencing the genomes of 1000 actinobacteria strains.</title>
        <authorList>
            <person name="Klenk H.-P."/>
        </authorList>
    </citation>
    <scope>NUCLEOTIDE SEQUENCE [LARGE SCALE GENOMIC DNA]</scope>
    <source>
        <strain evidence="2 3">DSM 45823</strain>
    </source>
</reference>
<organism evidence="2 3">
    <name type="scientific">Thermomonospora cellulosilytica</name>
    <dbReference type="NCBI Taxonomy" id="1411118"/>
    <lineage>
        <taxon>Bacteria</taxon>
        <taxon>Bacillati</taxon>
        <taxon>Actinomycetota</taxon>
        <taxon>Actinomycetes</taxon>
        <taxon>Streptosporangiales</taxon>
        <taxon>Thermomonosporaceae</taxon>
        <taxon>Thermomonospora</taxon>
    </lineage>
</organism>
<dbReference type="Pfam" id="PF25673">
    <property type="entry name" value="Terminase_7"/>
    <property type="match status" value="1"/>
</dbReference>
<keyword evidence="3" id="KW-1185">Reference proteome</keyword>
<dbReference type="AlphaFoldDB" id="A0A7W3MUB2"/>
<evidence type="ECO:0000313" key="3">
    <source>
        <dbReference type="Proteomes" id="UP000539313"/>
    </source>
</evidence>
<evidence type="ECO:0000313" key="2">
    <source>
        <dbReference type="EMBL" id="MBA9002021.1"/>
    </source>
</evidence>
<evidence type="ECO:0000256" key="1">
    <source>
        <dbReference type="SAM" id="MobiDB-lite"/>
    </source>
</evidence>
<protein>
    <recommendedName>
        <fullName evidence="4">Terminase small subunit</fullName>
    </recommendedName>
</protein>